<gene>
    <name evidence="2" type="ORF">DSM107014_02405</name>
</gene>
<dbReference type="Proteomes" id="UP000767446">
    <property type="component" value="Unassembled WGS sequence"/>
</dbReference>
<reference evidence="2" key="1">
    <citation type="submission" date="2021-02" db="EMBL/GenBank/DDBJ databases">
        <title>Metagenome analyses of Stigonema ocellatum DSM 106950, Chlorogloea purpurea SAG 13.99 and Gomphosphaeria aponina DSM 107014.</title>
        <authorList>
            <person name="Marter P."/>
            <person name="Huang S."/>
        </authorList>
    </citation>
    <scope>NUCLEOTIDE SEQUENCE</scope>
    <source>
        <strain evidence="2">JP213</strain>
    </source>
</reference>
<name>A0A941GMB1_9CHRO</name>
<organism evidence="2 3">
    <name type="scientific">Gomphosphaeria aponina SAG 52.96 = DSM 107014</name>
    <dbReference type="NCBI Taxonomy" id="1521640"/>
    <lineage>
        <taxon>Bacteria</taxon>
        <taxon>Bacillati</taxon>
        <taxon>Cyanobacteriota</taxon>
        <taxon>Cyanophyceae</taxon>
        <taxon>Oscillatoriophycideae</taxon>
        <taxon>Chroococcales</taxon>
        <taxon>Gomphosphaeriaceae</taxon>
        <taxon>Gomphosphaeria</taxon>
    </lineage>
</organism>
<protein>
    <submittedName>
        <fullName evidence="2">NAD(P)/FAD-dependent oxidoreductase</fullName>
    </submittedName>
</protein>
<feature type="domain" description="Digeranylgeranylglycerophospholipid reductase catalytic" evidence="1">
    <location>
        <begin position="183"/>
        <end position="257"/>
    </location>
</feature>
<evidence type="ECO:0000313" key="2">
    <source>
        <dbReference type="EMBL" id="MBR8826749.1"/>
    </source>
</evidence>
<proteinExistence type="predicted"/>
<dbReference type="InterPro" id="IPR054715">
    <property type="entry name" value="GGR_cat"/>
</dbReference>
<accession>A0A941GMB1</accession>
<comment type="caution">
    <text evidence="2">The sequence shown here is derived from an EMBL/GenBank/DDBJ whole genome shotgun (WGS) entry which is preliminary data.</text>
</comment>
<evidence type="ECO:0000259" key="1">
    <source>
        <dbReference type="Pfam" id="PF22578"/>
    </source>
</evidence>
<evidence type="ECO:0000313" key="3">
    <source>
        <dbReference type="Proteomes" id="UP000767446"/>
    </source>
</evidence>
<dbReference type="SUPFAM" id="SSF51905">
    <property type="entry name" value="FAD/NAD(P)-binding domain"/>
    <property type="match status" value="1"/>
</dbReference>
<dbReference type="Pfam" id="PF12831">
    <property type="entry name" value="FAD_oxidored"/>
    <property type="match status" value="1"/>
</dbReference>
<dbReference type="PANTHER" id="PTHR42685:SF22">
    <property type="entry name" value="CONDITIONED MEDIUM FACTOR RECEPTOR 1"/>
    <property type="match status" value="1"/>
</dbReference>
<dbReference type="PRINTS" id="PR00411">
    <property type="entry name" value="PNDRDTASEI"/>
</dbReference>
<dbReference type="Gene3D" id="3.50.50.60">
    <property type="entry name" value="FAD/NAD(P)-binding domain"/>
    <property type="match status" value="1"/>
</dbReference>
<dbReference type="EMBL" id="JADQBC010000010">
    <property type="protein sequence ID" value="MBR8826749.1"/>
    <property type="molecule type" value="Genomic_DNA"/>
</dbReference>
<dbReference type="InterPro" id="IPR050407">
    <property type="entry name" value="Geranylgeranyl_reductase"/>
</dbReference>
<dbReference type="PANTHER" id="PTHR42685">
    <property type="entry name" value="GERANYLGERANYL DIPHOSPHATE REDUCTASE"/>
    <property type="match status" value="1"/>
</dbReference>
<dbReference type="InterPro" id="IPR036188">
    <property type="entry name" value="FAD/NAD-bd_sf"/>
</dbReference>
<dbReference type="Pfam" id="PF22578">
    <property type="entry name" value="GGR_cat"/>
    <property type="match status" value="1"/>
</dbReference>
<sequence length="403" mass="46168">MKNFDVVIVGAGPAGGHGARLLAKLGYQVLLVEQHENFSQNIFSSAATPRETLTRFDLPVEVVASFWQKVRVITTNVNRSWESEQSLGAVFDFAKLRAFLAEEVEINGGEVWLGCRYVQHQQKQGKTLVLLKKRGGETIIVATKILVDATGYARKVIYEHKQAKPDFLKGTGIEYLIEVETEKYQKYADSLTFFLGYKWMPAGYSWIFPMGNNRLKVGAAIINEEHKIVKEIKPLKYYINLVLKEYIKQYKIIDVHGSILQYSMGLKDIYYRDNIVAIGDAVSTVNFLGGEGIRHGMEGAEIAVKYLAGYLKNQLADFSEYQKEMQQRFALKWNLSEQISRRVYLEYSDGKIDKGVAYLTHLTTEEMMEVLFNYKFDQVPRGIGKYLLQKIRSWLQGVWRCVF</sequence>
<dbReference type="AlphaFoldDB" id="A0A941GMB1"/>